<evidence type="ECO:0008006" key="3">
    <source>
        <dbReference type="Google" id="ProtNLM"/>
    </source>
</evidence>
<gene>
    <name evidence="1" type="ORF">IM816_05665</name>
</gene>
<evidence type="ECO:0000313" key="1">
    <source>
        <dbReference type="EMBL" id="URL59583.1"/>
    </source>
</evidence>
<evidence type="ECO:0000313" key="2">
    <source>
        <dbReference type="Proteomes" id="UP001056681"/>
    </source>
</evidence>
<keyword evidence="2" id="KW-1185">Reference proteome</keyword>
<proteinExistence type="predicted"/>
<dbReference type="EMBL" id="CP063231">
    <property type="protein sequence ID" value="URL59583.1"/>
    <property type="molecule type" value="Genomic_DNA"/>
</dbReference>
<sequence>MSTIKITVHASDLGCKLELTGNMDKNAEFVAQFDSIGEAAEQAVVDLAEKIGAQLRKEYDKRDAINQRVKELGA</sequence>
<protein>
    <recommendedName>
        <fullName evidence="3">DUF1059 domain-containing protein</fullName>
    </recommendedName>
</protein>
<reference evidence="1" key="1">
    <citation type="submission" date="2020-10" db="EMBL/GenBank/DDBJ databases">
        <title>Whole-genome sequence of Luteibacter sp. EIF3.</title>
        <authorList>
            <person name="Friedrich I."/>
            <person name="Hertel R."/>
            <person name="Daniel R."/>
        </authorList>
    </citation>
    <scope>NUCLEOTIDE SEQUENCE</scope>
    <source>
        <strain evidence="1">EIF3</strain>
    </source>
</reference>
<dbReference type="Proteomes" id="UP001056681">
    <property type="component" value="Chromosome"/>
</dbReference>
<organism evidence="1 2">
    <name type="scientific">Luteibacter flocculans</name>
    <dbReference type="NCBI Taxonomy" id="2780091"/>
    <lineage>
        <taxon>Bacteria</taxon>
        <taxon>Pseudomonadati</taxon>
        <taxon>Pseudomonadota</taxon>
        <taxon>Gammaproteobacteria</taxon>
        <taxon>Lysobacterales</taxon>
        <taxon>Rhodanobacteraceae</taxon>
        <taxon>Luteibacter</taxon>
    </lineage>
</organism>
<accession>A0ABY4T3V8</accession>
<dbReference type="RefSeq" id="WP_250340104.1">
    <property type="nucleotide sequence ID" value="NZ_CP063231.1"/>
</dbReference>
<name>A0ABY4T3V8_9GAMM</name>